<dbReference type="Pfam" id="PF07755">
    <property type="entry name" value="DUF1611"/>
    <property type="match status" value="1"/>
</dbReference>
<dbReference type="InterPro" id="IPR035086">
    <property type="entry name" value="DgcN-like_C"/>
</dbReference>
<dbReference type="EMBL" id="CP133772">
    <property type="protein sequence ID" value="WYY01047.1"/>
    <property type="molecule type" value="Genomic_DNA"/>
</dbReference>
<reference evidence="3 4" key="1">
    <citation type="submission" date="2023-09" db="EMBL/GenBank/DDBJ databases">
        <authorList>
            <person name="Golyshina O.V."/>
            <person name="Lunev E.A."/>
            <person name="Bargiela R."/>
            <person name="Gaines M.C."/>
            <person name="Daum B."/>
            <person name="Bale N.J."/>
            <person name="Koenen M."/>
            <person name="Sinninghe Damst J.S."/>
            <person name="Yakimov M."/>
            <person name="Golyshin P.N."/>
        </authorList>
    </citation>
    <scope>NUCLEOTIDE SEQUENCE [LARGE SCALE GENOMIC DNA]</scope>
    <source>
        <strain evidence="3 4">M1</strain>
    </source>
</reference>
<dbReference type="KEGG" id="omr:OXIME_001643"/>
<dbReference type="PANTHER" id="PTHR40690">
    <property type="entry name" value="GLL3100 PROTEIN"/>
    <property type="match status" value="1"/>
</dbReference>
<name>A0AAX4NHM6_9ARCH</name>
<organism evidence="3 4">
    <name type="scientific">Oxyplasma meridianum</name>
    <dbReference type="NCBI Taxonomy" id="3073602"/>
    <lineage>
        <taxon>Archaea</taxon>
        <taxon>Methanobacteriati</taxon>
        <taxon>Thermoplasmatota</taxon>
        <taxon>Thermoplasmata</taxon>
        <taxon>Thermoplasmatales</taxon>
        <taxon>Thermoplasmataceae</taxon>
        <taxon>Oxyplasma</taxon>
    </lineage>
</organism>
<feature type="domain" description="D-glutamate N-acetyltransferase-like C-terminal" evidence="1">
    <location>
        <begin position="141"/>
        <end position="331"/>
    </location>
</feature>
<dbReference type="RefSeq" id="WP_393971369.1">
    <property type="nucleotide sequence ID" value="NZ_CP133772.1"/>
</dbReference>
<sequence>MDNAVVLAENVFGSTYGKTANGLVRYSKRYNIKSVIDSRYAGMDAGQILSGKPQGIPIVRSVEEGKSLGSNVFIVGIATDGGYIPDEYRKYIRDAINEEMTVVSGLHEFISDDEEFSSLSKSKGTEIIDVRKMFRDMKMPFTGSIREVKATKIAVLGTDSAIGKRTTSVFLNQAMNQAGKKSVMIGTGQTSWMQGFPYTVVVDSMINDFIPGNLEWVTHEAWMKEKPDYMFLEGQGSVLHPAYPGSFEIIGACRPDAIILQHAPKRKAFDGFEDFPIPPLEKYINILENLSNKKVIAISINSEKMDNSEIKESISSLQAKFGIPVFNPLESLDSVAREIASHSM</sequence>
<dbReference type="AlphaFoldDB" id="A0AAX4NHM6"/>
<dbReference type="Gene3D" id="3.40.50.300">
    <property type="entry name" value="P-loop containing nucleotide triphosphate hydrolases"/>
    <property type="match status" value="1"/>
</dbReference>
<evidence type="ECO:0000313" key="3">
    <source>
        <dbReference type="EMBL" id="WYY01047.1"/>
    </source>
</evidence>
<dbReference type="InterPro" id="IPR027417">
    <property type="entry name" value="P-loop_NTPase"/>
</dbReference>
<accession>A0AAX4NHM6</accession>
<dbReference type="Gene3D" id="3.40.50.720">
    <property type="entry name" value="NAD(P)-binding Rossmann-like Domain"/>
    <property type="match status" value="1"/>
</dbReference>
<dbReference type="InterPro" id="IPR011669">
    <property type="entry name" value="DgcN-like"/>
</dbReference>
<evidence type="ECO:0000313" key="4">
    <source>
        <dbReference type="Proteomes" id="UP001451606"/>
    </source>
</evidence>
<keyword evidence="4" id="KW-1185">Reference proteome</keyword>
<dbReference type="Proteomes" id="UP001451606">
    <property type="component" value="Chromosome"/>
</dbReference>
<proteinExistence type="predicted"/>
<dbReference type="PANTHER" id="PTHR40690:SF1">
    <property type="entry name" value="DUF1611 DOMAIN-CONTAINING PROTEIN"/>
    <property type="match status" value="1"/>
</dbReference>
<feature type="domain" description="D-glutamate N-acetyltransferase-like N-terminal" evidence="2">
    <location>
        <begin position="39"/>
        <end position="132"/>
    </location>
</feature>
<evidence type="ECO:0000259" key="1">
    <source>
        <dbReference type="Pfam" id="PF07755"/>
    </source>
</evidence>
<dbReference type="PIRSF" id="PIRSF026760">
    <property type="entry name" value="UCP026760"/>
    <property type="match status" value="1"/>
</dbReference>
<evidence type="ECO:0000259" key="2">
    <source>
        <dbReference type="Pfam" id="PF17396"/>
    </source>
</evidence>
<dbReference type="InterPro" id="IPR035402">
    <property type="entry name" value="DgcN-like_N"/>
</dbReference>
<protein>
    <submittedName>
        <fullName evidence="3">DUF1611 domain-containing protein</fullName>
    </submittedName>
</protein>
<dbReference type="SUPFAM" id="SSF52540">
    <property type="entry name" value="P-loop containing nucleoside triphosphate hydrolases"/>
    <property type="match status" value="1"/>
</dbReference>
<dbReference type="Pfam" id="PF17396">
    <property type="entry name" value="DUF1611_N"/>
    <property type="match status" value="1"/>
</dbReference>
<dbReference type="GeneID" id="95968381"/>
<gene>
    <name evidence="3" type="ORF">OXIME_001643</name>
</gene>